<dbReference type="Proteomes" id="UP000236305">
    <property type="component" value="Unassembled WGS sequence"/>
</dbReference>
<organism evidence="1 2">
    <name type="scientific">Verticillium dahliae</name>
    <name type="common">Verticillium wilt</name>
    <dbReference type="NCBI Taxonomy" id="27337"/>
    <lineage>
        <taxon>Eukaryota</taxon>
        <taxon>Fungi</taxon>
        <taxon>Dikarya</taxon>
        <taxon>Ascomycota</taxon>
        <taxon>Pezizomycotina</taxon>
        <taxon>Sordariomycetes</taxon>
        <taxon>Hypocreomycetidae</taxon>
        <taxon>Glomerellales</taxon>
        <taxon>Plectosphaerellaceae</taxon>
        <taxon>Verticillium</taxon>
    </lineage>
</organism>
<sequence length="43" mass="4490">MGLHPSICEMLLASLAKESPLPTGGPDAVRFLACAVTDPARPR</sequence>
<gene>
    <name evidence="1" type="ORF">BJF96_g2738</name>
</gene>
<accession>A0AA44WN33</accession>
<protein>
    <submittedName>
        <fullName evidence="1">Uncharacterized protein</fullName>
    </submittedName>
</protein>
<proteinExistence type="predicted"/>
<dbReference type="EMBL" id="MPSH01000007">
    <property type="protein sequence ID" value="PNH33785.1"/>
    <property type="molecule type" value="Genomic_DNA"/>
</dbReference>
<name>A0AA44WN33_VERDA</name>
<comment type="caution">
    <text evidence="1">The sequence shown here is derived from an EMBL/GenBank/DDBJ whole genome shotgun (WGS) entry which is preliminary data.</text>
</comment>
<evidence type="ECO:0000313" key="2">
    <source>
        <dbReference type="Proteomes" id="UP000236305"/>
    </source>
</evidence>
<dbReference type="AlphaFoldDB" id="A0AA44WN33"/>
<evidence type="ECO:0000313" key="1">
    <source>
        <dbReference type="EMBL" id="PNH33785.1"/>
    </source>
</evidence>
<reference evidence="1 2" key="1">
    <citation type="submission" date="2017-12" db="EMBL/GenBank/DDBJ databases">
        <title>Comparative genomics yields insights into virulence evolution of Verticillium dahliae.</title>
        <authorList>
            <person name="Fan R."/>
            <person name="Armitage A.D."/>
            <person name="Cascant-Lopez E."/>
            <person name="Sobczyk M."/>
            <person name="Cockerton H.M."/>
            <person name="Harrison R.J."/>
        </authorList>
    </citation>
    <scope>NUCLEOTIDE SEQUENCE [LARGE SCALE GENOMIC DNA]</scope>
    <source>
        <strain evidence="1 2">12008</strain>
    </source>
</reference>